<dbReference type="SMART" id="SM00382">
    <property type="entry name" value="AAA"/>
    <property type="match status" value="1"/>
</dbReference>
<feature type="domain" description="ABC transporter" evidence="4">
    <location>
        <begin position="20"/>
        <end position="250"/>
    </location>
</feature>
<dbReference type="PANTHER" id="PTHR42781:SF4">
    <property type="entry name" value="SPERMIDINE_PUTRESCINE IMPORT ATP-BINDING PROTEIN POTA"/>
    <property type="match status" value="1"/>
</dbReference>
<dbReference type="Pfam" id="PF00005">
    <property type="entry name" value="ABC_tran"/>
    <property type="match status" value="1"/>
</dbReference>
<dbReference type="PANTHER" id="PTHR42781">
    <property type="entry name" value="SPERMIDINE/PUTRESCINE IMPORT ATP-BINDING PROTEIN POTA"/>
    <property type="match status" value="1"/>
</dbReference>
<dbReference type="InterPro" id="IPR003593">
    <property type="entry name" value="AAA+_ATPase"/>
</dbReference>
<dbReference type="InterPro" id="IPR027417">
    <property type="entry name" value="P-loop_NTPase"/>
</dbReference>
<dbReference type="GO" id="GO:0005524">
    <property type="term" value="F:ATP binding"/>
    <property type="evidence" value="ECO:0007669"/>
    <property type="project" value="UniProtKB-KW"/>
</dbReference>
<dbReference type="GeneID" id="303305049"/>
<dbReference type="Proteomes" id="UP000606115">
    <property type="component" value="Unassembled WGS sequence"/>
</dbReference>
<evidence type="ECO:0000313" key="5">
    <source>
        <dbReference type="EMBL" id="GGJ66723.1"/>
    </source>
</evidence>
<keyword evidence="6" id="KW-1185">Reference proteome</keyword>
<dbReference type="Pfam" id="PF08402">
    <property type="entry name" value="TOBE_2"/>
    <property type="match status" value="1"/>
</dbReference>
<dbReference type="SUPFAM" id="SSF50331">
    <property type="entry name" value="MOP-like"/>
    <property type="match status" value="1"/>
</dbReference>
<dbReference type="PROSITE" id="PS50893">
    <property type="entry name" value="ABC_TRANSPORTER_2"/>
    <property type="match status" value="1"/>
</dbReference>
<dbReference type="Gene3D" id="3.40.50.300">
    <property type="entry name" value="P-loop containing nucleotide triphosphate hydrolases"/>
    <property type="match status" value="1"/>
</dbReference>
<dbReference type="PROSITE" id="PS00211">
    <property type="entry name" value="ABC_TRANSPORTER_1"/>
    <property type="match status" value="1"/>
</dbReference>
<dbReference type="InterPro" id="IPR050093">
    <property type="entry name" value="ABC_SmlMolc_Importer"/>
</dbReference>
<organism evidence="5 6">
    <name type="scientific">Glutamicibacter ardleyensis</name>
    <dbReference type="NCBI Taxonomy" id="225894"/>
    <lineage>
        <taxon>Bacteria</taxon>
        <taxon>Bacillati</taxon>
        <taxon>Actinomycetota</taxon>
        <taxon>Actinomycetes</taxon>
        <taxon>Micrococcales</taxon>
        <taxon>Micrococcaceae</taxon>
        <taxon>Glutamicibacter</taxon>
    </lineage>
</organism>
<evidence type="ECO:0000259" key="4">
    <source>
        <dbReference type="PROSITE" id="PS50893"/>
    </source>
</evidence>
<dbReference type="InterPro" id="IPR017871">
    <property type="entry name" value="ABC_transporter-like_CS"/>
</dbReference>
<proteinExistence type="predicted"/>
<sequence length="365" mass="39111">MSHSFAVPSPTPTPAAPSGIALLQVRKDYGQATVLHSVDLSLKPGELVCLLGPSGCGKTTALRCLAGLEDVTSGSVLIDGQDVSGIPVNKRDIGMVFQAYSLFPHMTVQKNVEFGLRMRKISASVRRQRVAESLELVGLSGFDDRFAAQLSGGQQQRVALARALVTRPRALLLDEPLSALDAKVRVRLREQIRAIVTDLGITTVFVTHDQEEALAISDRVAVMNQGRIEQFDTPQEIYRHPVSAFVADFVGISNKLPGLIEDDQHVLVHGQSIPVAKMGNAKVGQAVTAFVRPEHLRILRAGENIGPALDGVVISSGFLGSLRRTLVRLAAPKSEIAVQHEASEEFLPGDRVVVSVLPVPVAVGA</sequence>
<evidence type="ECO:0000256" key="2">
    <source>
        <dbReference type="ARBA" id="ARBA00022741"/>
    </source>
</evidence>
<accession>A0ABQ2DPK7</accession>
<evidence type="ECO:0000313" key="6">
    <source>
        <dbReference type="Proteomes" id="UP000606115"/>
    </source>
</evidence>
<gene>
    <name evidence="5" type="ORF">GCM10007173_27050</name>
</gene>
<reference evidence="6" key="1">
    <citation type="journal article" date="2019" name="Int. J. Syst. Evol. Microbiol.">
        <title>The Global Catalogue of Microorganisms (GCM) 10K type strain sequencing project: providing services to taxonomists for standard genome sequencing and annotation.</title>
        <authorList>
            <consortium name="The Broad Institute Genomics Platform"/>
            <consortium name="The Broad Institute Genome Sequencing Center for Infectious Disease"/>
            <person name="Wu L."/>
            <person name="Ma J."/>
        </authorList>
    </citation>
    <scope>NUCLEOTIDE SEQUENCE [LARGE SCALE GENOMIC DNA]</scope>
    <source>
        <strain evidence="6">CGMCC 1.3685</strain>
    </source>
</reference>
<name>A0ABQ2DPK7_9MICC</name>
<dbReference type="EMBL" id="BMKX01000007">
    <property type="protein sequence ID" value="GGJ66723.1"/>
    <property type="molecule type" value="Genomic_DNA"/>
</dbReference>
<dbReference type="InterPro" id="IPR008995">
    <property type="entry name" value="Mo/tungstate-bd_C_term_dom"/>
</dbReference>
<evidence type="ECO:0000256" key="3">
    <source>
        <dbReference type="ARBA" id="ARBA00022840"/>
    </source>
</evidence>
<keyword evidence="2" id="KW-0547">Nucleotide-binding</keyword>
<dbReference type="InterPro" id="IPR013611">
    <property type="entry name" value="Transp-assoc_OB_typ2"/>
</dbReference>
<evidence type="ECO:0000256" key="1">
    <source>
        <dbReference type="ARBA" id="ARBA00022448"/>
    </source>
</evidence>
<dbReference type="RefSeq" id="WP_188686231.1">
    <property type="nucleotide sequence ID" value="NZ_BMKX01000007.1"/>
</dbReference>
<dbReference type="SUPFAM" id="SSF52540">
    <property type="entry name" value="P-loop containing nucleoside triphosphate hydrolases"/>
    <property type="match status" value="1"/>
</dbReference>
<dbReference type="InterPro" id="IPR003439">
    <property type="entry name" value="ABC_transporter-like_ATP-bd"/>
</dbReference>
<keyword evidence="1" id="KW-0813">Transport</keyword>
<keyword evidence="3 5" id="KW-0067">ATP-binding</keyword>
<dbReference type="Gene3D" id="2.40.50.100">
    <property type="match status" value="1"/>
</dbReference>
<comment type="caution">
    <text evidence="5">The sequence shown here is derived from an EMBL/GenBank/DDBJ whole genome shotgun (WGS) entry which is preliminary data.</text>
</comment>
<protein>
    <submittedName>
        <fullName evidence="5">ABC transporter ATP-binding protein</fullName>
    </submittedName>
</protein>